<sequence length="16" mass="1675">MLKWGALASAMPQSPS</sequence>
<evidence type="ECO:0000313" key="2">
    <source>
        <dbReference type="Proteomes" id="UP001234989"/>
    </source>
</evidence>
<dbReference type="AlphaFoldDB" id="A0AAF0V674"/>
<protein>
    <submittedName>
        <fullName evidence="1">Uncharacterized protein</fullName>
    </submittedName>
</protein>
<reference evidence="1" key="1">
    <citation type="submission" date="2023-08" db="EMBL/GenBank/DDBJ databases">
        <title>A de novo genome assembly of Solanum verrucosum Schlechtendal, a Mexican diploid species geographically isolated from the other diploid A-genome species in potato relatives.</title>
        <authorList>
            <person name="Hosaka K."/>
        </authorList>
    </citation>
    <scope>NUCLEOTIDE SEQUENCE</scope>
    <source>
        <tissue evidence="1">Young leaves</tissue>
    </source>
</reference>
<keyword evidence="2" id="KW-1185">Reference proteome</keyword>
<dbReference type="EMBL" id="CP133623">
    <property type="protein sequence ID" value="WMV58044.1"/>
    <property type="molecule type" value="Genomic_DNA"/>
</dbReference>
<evidence type="ECO:0000313" key="1">
    <source>
        <dbReference type="EMBL" id="WMV58044.1"/>
    </source>
</evidence>
<name>A0AAF0V674_SOLVR</name>
<accession>A0AAF0V674</accession>
<proteinExistence type="predicted"/>
<dbReference type="Proteomes" id="UP001234989">
    <property type="component" value="Chromosome 12"/>
</dbReference>
<gene>
    <name evidence="1" type="ORF">MTR67_051429</name>
</gene>
<organism evidence="1 2">
    <name type="scientific">Solanum verrucosum</name>
    <dbReference type="NCBI Taxonomy" id="315347"/>
    <lineage>
        <taxon>Eukaryota</taxon>
        <taxon>Viridiplantae</taxon>
        <taxon>Streptophyta</taxon>
        <taxon>Embryophyta</taxon>
        <taxon>Tracheophyta</taxon>
        <taxon>Spermatophyta</taxon>
        <taxon>Magnoliopsida</taxon>
        <taxon>eudicotyledons</taxon>
        <taxon>Gunneridae</taxon>
        <taxon>Pentapetalae</taxon>
        <taxon>asterids</taxon>
        <taxon>lamiids</taxon>
        <taxon>Solanales</taxon>
        <taxon>Solanaceae</taxon>
        <taxon>Solanoideae</taxon>
        <taxon>Solaneae</taxon>
        <taxon>Solanum</taxon>
    </lineage>
</organism>